<name>A0A2J6SV04_9HELO</name>
<proteinExistence type="predicted"/>
<dbReference type="InParanoid" id="A0A2J6SV04"/>
<dbReference type="GeneID" id="36589303"/>
<dbReference type="Proteomes" id="UP000235371">
    <property type="component" value="Unassembled WGS sequence"/>
</dbReference>
<organism evidence="1 2">
    <name type="scientific">Hyaloscypha bicolor E</name>
    <dbReference type="NCBI Taxonomy" id="1095630"/>
    <lineage>
        <taxon>Eukaryota</taxon>
        <taxon>Fungi</taxon>
        <taxon>Dikarya</taxon>
        <taxon>Ascomycota</taxon>
        <taxon>Pezizomycotina</taxon>
        <taxon>Leotiomycetes</taxon>
        <taxon>Helotiales</taxon>
        <taxon>Hyaloscyphaceae</taxon>
        <taxon>Hyaloscypha</taxon>
        <taxon>Hyaloscypha bicolor</taxon>
    </lineage>
</organism>
<evidence type="ECO:0000313" key="2">
    <source>
        <dbReference type="Proteomes" id="UP000235371"/>
    </source>
</evidence>
<dbReference type="RefSeq" id="XP_024731509.1">
    <property type="nucleotide sequence ID" value="XM_024881226.1"/>
</dbReference>
<dbReference type="AlphaFoldDB" id="A0A2J6SV04"/>
<dbReference type="EMBL" id="KZ613859">
    <property type="protein sequence ID" value="PMD54605.1"/>
    <property type="molecule type" value="Genomic_DNA"/>
</dbReference>
<protein>
    <submittedName>
        <fullName evidence="1">Uncharacterized protein</fullName>
    </submittedName>
</protein>
<sequence length="59" mass="6855">MGWIRTNSRCVRRSRNPPSCCHKDQRRFVARQRSSCTTVEIAFYGVPLHSTPPLSWCAF</sequence>
<dbReference type="OrthoDB" id="10575168at2759"/>
<keyword evidence="2" id="KW-1185">Reference proteome</keyword>
<reference evidence="1 2" key="1">
    <citation type="submission" date="2016-04" db="EMBL/GenBank/DDBJ databases">
        <title>A degradative enzymes factory behind the ericoid mycorrhizal symbiosis.</title>
        <authorList>
            <consortium name="DOE Joint Genome Institute"/>
            <person name="Martino E."/>
            <person name="Morin E."/>
            <person name="Grelet G."/>
            <person name="Kuo A."/>
            <person name="Kohler A."/>
            <person name="Daghino S."/>
            <person name="Barry K."/>
            <person name="Choi C."/>
            <person name="Cichocki N."/>
            <person name="Clum A."/>
            <person name="Copeland A."/>
            <person name="Hainaut M."/>
            <person name="Haridas S."/>
            <person name="Labutti K."/>
            <person name="Lindquist E."/>
            <person name="Lipzen A."/>
            <person name="Khouja H.-R."/>
            <person name="Murat C."/>
            <person name="Ohm R."/>
            <person name="Olson A."/>
            <person name="Spatafora J."/>
            <person name="Veneault-Fourrey C."/>
            <person name="Henrissat B."/>
            <person name="Grigoriev I."/>
            <person name="Martin F."/>
            <person name="Perotto S."/>
        </authorList>
    </citation>
    <scope>NUCLEOTIDE SEQUENCE [LARGE SCALE GENOMIC DNA]</scope>
    <source>
        <strain evidence="1 2">E</strain>
    </source>
</reference>
<gene>
    <name evidence="1" type="ORF">K444DRAFT_617957</name>
</gene>
<evidence type="ECO:0000313" key="1">
    <source>
        <dbReference type="EMBL" id="PMD54605.1"/>
    </source>
</evidence>
<accession>A0A2J6SV04</accession>